<proteinExistence type="predicted"/>
<evidence type="ECO:0000313" key="2">
    <source>
        <dbReference type="EMBL" id="MDO5457464.1"/>
    </source>
</evidence>
<evidence type="ECO:0000313" key="3">
    <source>
        <dbReference type="Proteomes" id="UP001171751"/>
    </source>
</evidence>
<accession>A0AA43UCI9</accession>
<feature type="transmembrane region" description="Helical" evidence="1">
    <location>
        <begin position="109"/>
        <end position="128"/>
    </location>
</feature>
<feature type="transmembrane region" description="Helical" evidence="1">
    <location>
        <begin position="203"/>
        <end position="224"/>
    </location>
</feature>
<evidence type="ECO:0000256" key="1">
    <source>
        <dbReference type="SAM" id="Phobius"/>
    </source>
</evidence>
<gene>
    <name evidence="2" type="ORF">Q4F26_03880</name>
</gene>
<feature type="transmembrane region" description="Helical" evidence="1">
    <location>
        <begin position="140"/>
        <end position="160"/>
    </location>
</feature>
<organism evidence="2 3">
    <name type="scientific">Atopococcus tabaci</name>
    <dbReference type="NCBI Taxonomy" id="269774"/>
    <lineage>
        <taxon>Bacteria</taxon>
        <taxon>Bacillati</taxon>
        <taxon>Bacillota</taxon>
        <taxon>Bacilli</taxon>
        <taxon>Lactobacillales</taxon>
        <taxon>Carnobacteriaceae</taxon>
        <taxon>Atopococcus</taxon>
    </lineage>
</organism>
<keyword evidence="1" id="KW-0472">Membrane</keyword>
<keyword evidence="1" id="KW-0812">Transmembrane</keyword>
<keyword evidence="3" id="KW-1185">Reference proteome</keyword>
<dbReference type="EMBL" id="JAUNQW010000012">
    <property type="protein sequence ID" value="MDO5457464.1"/>
    <property type="molecule type" value="Genomic_DNA"/>
</dbReference>
<feature type="transmembrane region" description="Helical" evidence="1">
    <location>
        <begin position="172"/>
        <end position="197"/>
    </location>
</feature>
<dbReference type="PIRSF" id="PIRSF033111">
    <property type="entry name" value="UCP033111"/>
    <property type="match status" value="1"/>
</dbReference>
<sequence>MSQNKDNQTEDISVNYEEENKKMYRQLTNKNAEYFTKLQRSLLKEDVDSEAVHQRLNVMMRESIDKQAEGYTARRLYGTVTERAQLILYGPSEEDKAADPIELSPDWQLYVDGALLVGGVFAILSGISEYWSGTEGSSQLGLISMIANFLIGGLVMLAISKTAPRPGQKNNYWKYFGASIGSIALWALIAALINLFIPDSINIPIPPIVSIPVGVLAIGSKWWFKRRYEVVGGIF</sequence>
<protein>
    <submittedName>
        <fullName evidence="2">DUF1129 family protein</fullName>
    </submittedName>
</protein>
<comment type="caution">
    <text evidence="2">The sequence shown here is derived from an EMBL/GenBank/DDBJ whole genome shotgun (WGS) entry which is preliminary data.</text>
</comment>
<dbReference type="Pfam" id="PF06570">
    <property type="entry name" value="DUF1129"/>
    <property type="match status" value="1"/>
</dbReference>
<dbReference type="InterPro" id="IPR009214">
    <property type="entry name" value="DUF1129"/>
</dbReference>
<name>A0AA43UCI9_9LACT</name>
<dbReference type="Proteomes" id="UP001171751">
    <property type="component" value="Unassembled WGS sequence"/>
</dbReference>
<keyword evidence="1" id="KW-1133">Transmembrane helix</keyword>
<dbReference type="AlphaFoldDB" id="A0AA43UCI9"/>
<reference evidence="2" key="1">
    <citation type="submission" date="2023-07" db="EMBL/GenBank/DDBJ databases">
        <title>Between Cages and Wild: Unraveling the Impact of Captivity on Animal Microbiomes and Antimicrobial Resistance.</title>
        <authorList>
            <person name="Schmartz G.P."/>
            <person name="Rehner J."/>
            <person name="Schuff M.J."/>
            <person name="Becker S.L."/>
            <person name="Kravczyk M."/>
            <person name="Gurevich A."/>
            <person name="Francke R."/>
            <person name="Mueller R."/>
            <person name="Keller V."/>
            <person name="Keller A."/>
        </authorList>
    </citation>
    <scope>NUCLEOTIDE SEQUENCE</scope>
    <source>
        <strain evidence="2">S39M_St_73</strain>
    </source>
</reference>